<dbReference type="InterPro" id="IPR024655">
    <property type="entry name" value="Asl1_glyco_hydro_catalytic"/>
</dbReference>
<dbReference type="AlphaFoldDB" id="A0AAI8YUZ0"/>
<keyword evidence="5" id="KW-1185">Reference proteome</keyword>
<evidence type="ECO:0000313" key="4">
    <source>
        <dbReference type="EMBL" id="CAK3901569.1"/>
    </source>
</evidence>
<keyword evidence="4" id="KW-0378">Hydrolase</keyword>
<feature type="compositionally biased region" description="Low complexity" evidence="1">
    <location>
        <begin position="159"/>
        <end position="233"/>
    </location>
</feature>
<dbReference type="Proteomes" id="UP001296104">
    <property type="component" value="Unassembled WGS sequence"/>
</dbReference>
<feature type="chain" id="PRO_5042493039" evidence="2">
    <location>
        <begin position="19"/>
        <end position="562"/>
    </location>
</feature>
<dbReference type="GO" id="GO:0071966">
    <property type="term" value="P:fungal-type cell wall polysaccharide metabolic process"/>
    <property type="evidence" value="ECO:0007669"/>
    <property type="project" value="TreeGrafter"/>
</dbReference>
<proteinExistence type="predicted"/>
<reference evidence="4" key="1">
    <citation type="submission" date="2023-11" db="EMBL/GenBank/DDBJ databases">
        <authorList>
            <person name="Alioto T."/>
            <person name="Alioto T."/>
            <person name="Gomez Garrido J."/>
        </authorList>
    </citation>
    <scope>NUCLEOTIDE SEQUENCE</scope>
</reference>
<dbReference type="Pfam" id="PF11790">
    <property type="entry name" value="Glyco_hydro_cc"/>
    <property type="match status" value="1"/>
</dbReference>
<feature type="region of interest" description="Disordered" evidence="1">
    <location>
        <begin position="310"/>
        <end position="330"/>
    </location>
</feature>
<evidence type="ECO:0000313" key="5">
    <source>
        <dbReference type="Proteomes" id="UP001296104"/>
    </source>
</evidence>
<dbReference type="GO" id="GO:0016787">
    <property type="term" value="F:hydrolase activity"/>
    <property type="evidence" value="ECO:0007669"/>
    <property type="project" value="UniProtKB-KW"/>
</dbReference>
<dbReference type="EMBL" id="CAVMBE010000011">
    <property type="protein sequence ID" value="CAK3901569.1"/>
    <property type="molecule type" value="Genomic_DNA"/>
</dbReference>
<protein>
    <submittedName>
        <fullName evidence="4">Glycoside hydrolase family 128</fullName>
    </submittedName>
</protein>
<evidence type="ECO:0000256" key="2">
    <source>
        <dbReference type="SAM" id="SignalP"/>
    </source>
</evidence>
<feature type="domain" description="Asl1-like glycosyl hydrolase catalytic" evidence="3">
    <location>
        <begin position="331"/>
        <end position="557"/>
    </location>
</feature>
<comment type="caution">
    <text evidence="4">The sequence shown here is derived from an EMBL/GenBank/DDBJ whole genome shotgun (WGS) entry which is preliminary data.</text>
</comment>
<feature type="region of interest" description="Disordered" evidence="1">
    <location>
        <begin position="152"/>
        <end position="233"/>
    </location>
</feature>
<evidence type="ECO:0000256" key="1">
    <source>
        <dbReference type="SAM" id="MobiDB-lite"/>
    </source>
</evidence>
<dbReference type="GO" id="GO:0009277">
    <property type="term" value="C:fungal-type cell wall"/>
    <property type="evidence" value="ECO:0007669"/>
    <property type="project" value="TreeGrafter"/>
</dbReference>
<organism evidence="4 5">
    <name type="scientific">Lecanosticta acicola</name>
    <dbReference type="NCBI Taxonomy" id="111012"/>
    <lineage>
        <taxon>Eukaryota</taxon>
        <taxon>Fungi</taxon>
        <taxon>Dikarya</taxon>
        <taxon>Ascomycota</taxon>
        <taxon>Pezizomycotina</taxon>
        <taxon>Dothideomycetes</taxon>
        <taxon>Dothideomycetidae</taxon>
        <taxon>Mycosphaerellales</taxon>
        <taxon>Mycosphaerellaceae</taxon>
        <taxon>Lecanosticta</taxon>
    </lineage>
</organism>
<dbReference type="PANTHER" id="PTHR34154">
    <property type="entry name" value="ALKALI-SENSITIVE LINKAGE PROTEIN 1"/>
    <property type="match status" value="1"/>
</dbReference>
<feature type="signal peptide" evidence="2">
    <location>
        <begin position="1"/>
        <end position="18"/>
    </location>
</feature>
<evidence type="ECO:0000259" key="3">
    <source>
        <dbReference type="Pfam" id="PF11790"/>
    </source>
</evidence>
<name>A0AAI8YUZ0_9PEZI</name>
<keyword evidence="2" id="KW-0732">Signal</keyword>
<dbReference type="Gene3D" id="3.20.20.80">
    <property type="entry name" value="Glycosidases"/>
    <property type="match status" value="1"/>
</dbReference>
<dbReference type="InterPro" id="IPR053183">
    <property type="entry name" value="ASL1"/>
</dbReference>
<dbReference type="PANTHER" id="PTHR34154:SF10">
    <property type="entry name" value="ASL1-LIKE GLYCOSYL HYDROLASE CATALYTIC DOMAIN-CONTAINING PROTEIN"/>
    <property type="match status" value="1"/>
</dbReference>
<accession>A0AAI8YUZ0</accession>
<sequence length="562" mass="55966">MSPMSQLSILAFASTVLASPYGHGHAHGHKHLHTGTAPYPVPSGNSTGIWGSTGIPTQQSAAPTAADQTTGFETLYSTVNVNYASGSGASVGAAAEETSAAQCGADVTVTSTEKVYVTVTGGQASSAPVSAAEASSSKPATTVHVTQTYTAPGSYGGNSSAAAPVSSSSAAPSAPAYSAPASSSVASSSSEAAPVSSSSSAAPVSSSSSAAPVSTSSPAAPVSSSSSAAPVSSSSSAAAYSPPAYSATSQSSEAAPVSSSAAASSAPASSSAAAPTSTLSSSSSSSSSAAAILPTLTYSIADKGVDSTASATSSAPASYSSSSSSSSGKRGLGYNDASLLTCFEGSSEISWAYNWEAVSKGLTGFTYIPTLWGDSDTWTSSWSEDAKSAISSGSTHLFSFNEPDLAAQSNLSPAAAAAAYKTYMNPLSGQAKLCAPSVTNGVGTDAAPMGIPWLKEFNSACGGACKIDCYNFHWYDSASNIDYFKEYVNNATSLADGKPIFISEFGATGSDDEINTFLETVMPWMDSNDNIAGYAYYMASSGLLVSGTEPSTYGSTYKSYTS</sequence>
<gene>
    <name evidence="4" type="ORF">LECACI_7A002469</name>
</gene>
<dbReference type="SUPFAM" id="SSF51445">
    <property type="entry name" value="(Trans)glycosidases"/>
    <property type="match status" value="1"/>
</dbReference>
<feature type="compositionally biased region" description="Low complexity" evidence="1">
    <location>
        <begin position="310"/>
        <end position="327"/>
    </location>
</feature>
<dbReference type="InterPro" id="IPR017853">
    <property type="entry name" value="GH"/>
</dbReference>